<sequence>MLMITWRVRYRKTMLKSVSQSRMRPESMEIGIRRILSNLGAE</sequence>
<dbReference type="HOGENOM" id="CLU_3253823_0_0_6"/>
<gene>
    <name evidence="1" type="ORF">AU15_16375</name>
</gene>
<reference evidence="1 2" key="1">
    <citation type="journal article" date="2014" name="Genome Announc.">
        <title>Draft Genome Sequences of Marinobacter similis A3d10T and Marinobacter salarius R9SW1T.</title>
        <authorList>
            <person name="Ivanova E.P."/>
            <person name="Ng H.J."/>
            <person name="Webb H.K."/>
            <person name="Feng G."/>
            <person name="Oshima K."/>
            <person name="Hattori M."/>
            <person name="Ohkuma M."/>
            <person name="Sergeev A.F."/>
            <person name="Mikhailov V.V."/>
            <person name="Crawford R.J."/>
            <person name="Sawabe T."/>
        </authorList>
    </citation>
    <scope>NUCLEOTIDE SEQUENCE [LARGE SCALE GENOMIC DNA]</scope>
    <source>
        <strain evidence="2">A3d10 and R9SW1</strain>
    </source>
</reference>
<organism evidence="1 2">
    <name type="scientific">Marinobacter salarius</name>
    <dbReference type="NCBI Taxonomy" id="1420917"/>
    <lineage>
        <taxon>Bacteria</taxon>
        <taxon>Pseudomonadati</taxon>
        <taxon>Pseudomonadota</taxon>
        <taxon>Gammaproteobacteria</taxon>
        <taxon>Pseudomonadales</taxon>
        <taxon>Marinobacteraceae</taxon>
        <taxon>Marinobacter</taxon>
    </lineage>
</organism>
<evidence type="ECO:0000313" key="2">
    <source>
        <dbReference type="Proteomes" id="UP000035081"/>
    </source>
</evidence>
<protein>
    <submittedName>
        <fullName evidence="1">Uncharacterized protein</fullName>
    </submittedName>
</protein>
<proteinExistence type="predicted"/>
<evidence type="ECO:0000313" key="1">
    <source>
        <dbReference type="EMBL" id="AHI33297.1"/>
    </source>
</evidence>
<accession>W5YVM1</accession>
<name>W5YVM1_9GAMM</name>
<dbReference type="Proteomes" id="UP000035081">
    <property type="component" value="Chromosome"/>
</dbReference>
<dbReference type="AlphaFoldDB" id="W5YVM1"/>
<dbReference type="EMBL" id="CP007152">
    <property type="protein sequence ID" value="AHI33297.1"/>
    <property type="molecule type" value="Genomic_DNA"/>
</dbReference>
<dbReference type="KEGG" id="msr:AU15_16375"/>